<dbReference type="InterPro" id="IPR052173">
    <property type="entry name" value="Beta-lactam_resp_regulator"/>
</dbReference>
<keyword evidence="1" id="KW-0812">Transmembrane</keyword>
<keyword evidence="1" id="KW-1133">Transmembrane helix</keyword>
<dbReference type="InterPro" id="IPR008756">
    <property type="entry name" value="Peptidase_M56"/>
</dbReference>
<dbReference type="Proteomes" id="UP000195447">
    <property type="component" value="Unassembled WGS sequence"/>
</dbReference>
<dbReference type="PANTHER" id="PTHR34978">
    <property type="entry name" value="POSSIBLE SENSOR-TRANSDUCER PROTEIN BLAR"/>
    <property type="match status" value="1"/>
</dbReference>
<evidence type="ECO:0000313" key="4">
    <source>
        <dbReference type="Proteomes" id="UP000195447"/>
    </source>
</evidence>
<keyword evidence="1" id="KW-0472">Membrane</keyword>
<reference evidence="4" key="1">
    <citation type="submission" date="2017-04" db="EMBL/GenBank/DDBJ databases">
        <title>Function of individual gut microbiota members based on whole genome sequencing of pure cultures obtained from chicken caecum.</title>
        <authorList>
            <person name="Medvecky M."/>
            <person name="Cejkova D."/>
            <person name="Polansky O."/>
            <person name="Karasova D."/>
            <person name="Kubasova T."/>
            <person name="Cizek A."/>
            <person name="Rychlik I."/>
        </authorList>
    </citation>
    <scope>NUCLEOTIDE SEQUENCE [LARGE SCALE GENOMIC DNA]</scope>
    <source>
        <strain evidence="4">An178</strain>
    </source>
</reference>
<feature type="transmembrane region" description="Helical" evidence="1">
    <location>
        <begin position="41"/>
        <end position="59"/>
    </location>
</feature>
<dbReference type="RefSeq" id="WP_087158478.1">
    <property type="nucleotide sequence ID" value="NZ_NFKM01000006.1"/>
</dbReference>
<sequence length="370" mass="43553">MSIQLTISSLLITLIFSTFLILILNLLLTKKDFIKKCKIDYLQFLIVAIILKLIFPFEWSLSKQINLSLLILPIRETLNTEPFHLLSIQEILMIIYIIGVIYKIILLLIEIYQMKRKTTFLSFISEKHWVSDYFPNLEKNYPIYISKYVSVPSIIGFSSTIYLPSTSFSKQELINILHHEIIHIKKHDIMFKSFVNILTIVYWWFYPIYIFQKLVHVYLEIQVDHCVTKNMNKKEILDYAETLISVQKKLNKYSVETQNSFRTNIINDSTKILNIRIQNLINETMKQKSNWGILFLIACSTIITVFISINGSYNPPIERIYFTENELKHGTIFKEPDNKAYHIVVNDIEYNIENPYGLADYHINIVTKGN</sequence>
<dbReference type="Pfam" id="PF05569">
    <property type="entry name" value="Peptidase_M56"/>
    <property type="match status" value="1"/>
</dbReference>
<keyword evidence="4" id="KW-1185">Reference proteome</keyword>
<dbReference type="PANTHER" id="PTHR34978:SF3">
    <property type="entry name" value="SLR0241 PROTEIN"/>
    <property type="match status" value="1"/>
</dbReference>
<dbReference type="AlphaFoldDB" id="A0A1Y4LZ16"/>
<dbReference type="EMBL" id="NFKM01000006">
    <property type="protein sequence ID" value="OUP61160.1"/>
    <property type="molecule type" value="Genomic_DNA"/>
</dbReference>
<name>A0A1Y4LZ16_9FIRM</name>
<feature type="domain" description="Peptidase M56" evidence="2">
    <location>
        <begin position="81"/>
        <end position="259"/>
    </location>
</feature>
<organism evidence="3 4">
    <name type="scientific">Faecalitalea cylindroides</name>
    <dbReference type="NCBI Taxonomy" id="39483"/>
    <lineage>
        <taxon>Bacteria</taxon>
        <taxon>Bacillati</taxon>
        <taxon>Bacillota</taxon>
        <taxon>Erysipelotrichia</taxon>
        <taxon>Erysipelotrichales</taxon>
        <taxon>Erysipelotrichaceae</taxon>
        <taxon>Faecalitalea</taxon>
    </lineage>
</organism>
<dbReference type="CDD" id="cd07341">
    <property type="entry name" value="M56_BlaR1_MecR1_like"/>
    <property type="match status" value="1"/>
</dbReference>
<evidence type="ECO:0000259" key="2">
    <source>
        <dbReference type="Pfam" id="PF05569"/>
    </source>
</evidence>
<gene>
    <name evidence="3" type="ORF">B5F14_04425</name>
</gene>
<feature type="transmembrane region" description="Helical" evidence="1">
    <location>
        <begin position="189"/>
        <end position="206"/>
    </location>
</feature>
<protein>
    <recommendedName>
        <fullName evidence="2">Peptidase M56 domain-containing protein</fullName>
    </recommendedName>
</protein>
<feature type="transmembrane region" description="Helical" evidence="1">
    <location>
        <begin position="291"/>
        <end position="309"/>
    </location>
</feature>
<feature type="transmembrane region" description="Helical" evidence="1">
    <location>
        <begin position="91"/>
        <end position="112"/>
    </location>
</feature>
<proteinExistence type="predicted"/>
<comment type="caution">
    <text evidence="3">The sequence shown here is derived from an EMBL/GenBank/DDBJ whole genome shotgun (WGS) entry which is preliminary data.</text>
</comment>
<evidence type="ECO:0000313" key="3">
    <source>
        <dbReference type="EMBL" id="OUP61160.1"/>
    </source>
</evidence>
<accession>A0A1Y4LZ16</accession>
<evidence type="ECO:0000256" key="1">
    <source>
        <dbReference type="SAM" id="Phobius"/>
    </source>
</evidence>
<feature type="transmembrane region" description="Helical" evidence="1">
    <location>
        <begin position="6"/>
        <end position="29"/>
    </location>
</feature>